<dbReference type="Proteomes" id="UP001302949">
    <property type="component" value="Unassembled WGS sequence"/>
</dbReference>
<dbReference type="RefSeq" id="WP_323298900.1">
    <property type="nucleotide sequence ID" value="NZ_JAYFUM010000031.1"/>
</dbReference>
<evidence type="ECO:0008006" key="3">
    <source>
        <dbReference type="Google" id="ProtNLM"/>
    </source>
</evidence>
<keyword evidence="2" id="KW-1185">Reference proteome</keyword>
<accession>A0ABU5QGR9</accession>
<sequence>MFIPFEKLPDYARVWVYQADKALNNAEQNHIQQVLEEQVNQWAAHGVPLVGSVQVLLNRFIIVAVDEVQNQASGCSIDASTRWLKELGAAMNLNFFDRSVAYVDGDEIKTVEMLKIKSLVAEGIIQADTIIFNNLVPNIGEFKTNWQVAASASWMKRYFQQVAL</sequence>
<name>A0ABU5QGR9_9BACT</name>
<dbReference type="EMBL" id="JAYFUM010000031">
    <property type="protein sequence ID" value="MEA5141747.1"/>
    <property type="molecule type" value="Genomic_DNA"/>
</dbReference>
<organism evidence="1 2">
    <name type="scientific">Arcicella rigui</name>
    <dbReference type="NCBI Taxonomy" id="797020"/>
    <lineage>
        <taxon>Bacteria</taxon>
        <taxon>Pseudomonadati</taxon>
        <taxon>Bacteroidota</taxon>
        <taxon>Cytophagia</taxon>
        <taxon>Cytophagales</taxon>
        <taxon>Flectobacillaceae</taxon>
        <taxon>Arcicella</taxon>
    </lineage>
</organism>
<proteinExistence type="predicted"/>
<reference evidence="1 2" key="1">
    <citation type="submission" date="2023-12" db="EMBL/GenBank/DDBJ databases">
        <title>Novel species of the genus Arcicella isolated from rivers.</title>
        <authorList>
            <person name="Lu H."/>
        </authorList>
    </citation>
    <scope>NUCLEOTIDE SEQUENCE [LARGE SCALE GENOMIC DNA]</scope>
    <source>
        <strain evidence="1 2">KCTC 23307</strain>
    </source>
</reference>
<protein>
    <recommendedName>
        <fullName evidence="3">ABC transporter ATPase</fullName>
    </recommendedName>
</protein>
<comment type="caution">
    <text evidence="1">The sequence shown here is derived from an EMBL/GenBank/DDBJ whole genome shotgun (WGS) entry which is preliminary data.</text>
</comment>
<evidence type="ECO:0000313" key="1">
    <source>
        <dbReference type="EMBL" id="MEA5141747.1"/>
    </source>
</evidence>
<evidence type="ECO:0000313" key="2">
    <source>
        <dbReference type="Proteomes" id="UP001302949"/>
    </source>
</evidence>
<gene>
    <name evidence="1" type="ORF">VB248_21510</name>
</gene>